<sequence>VVNAPVAASSWYQTLTCSSSKLVLSSGHTPGNRHDWRAKPGEGFRCCVCLHTRGILLLNIAGKIFTRIPLNRLNGQLEQGLLPDSQCGFRRQRGTTEMIFAAYQLQEKCQEMRTHLYTTFVDLTKAFDTMNRDGMWKVMQKFSCPERFADMVRPLHDGMTARATDNGTVSEAFAVTNGVKQG</sequence>
<dbReference type="PANTHER" id="PTHR47027">
    <property type="entry name" value="REVERSE TRANSCRIPTASE DOMAIN-CONTAINING PROTEIN"/>
    <property type="match status" value="1"/>
</dbReference>
<dbReference type="WBParaSite" id="SSLN_0002002501-mRNA-1">
    <property type="protein sequence ID" value="SSLN_0002002501-mRNA-1"/>
    <property type="gene ID" value="SSLN_0002002501"/>
</dbReference>
<dbReference type="Proteomes" id="UP000275846">
    <property type="component" value="Unassembled WGS sequence"/>
</dbReference>
<dbReference type="AlphaFoldDB" id="A0A183TS50"/>
<dbReference type="OrthoDB" id="425681at2759"/>
<proteinExistence type="predicted"/>
<dbReference type="Pfam" id="PF00078">
    <property type="entry name" value="RVT_1"/>
    <property type="match status" value="1"/>
</dbReference>
<reference evidence="2 3" key="2">
    <citation type="submission" date="2018-11" db="EMBL/GenBank/DDBJ databases">
        <authorList>
            <consortium name="Pathogen Informatics"/>
        </authorList>
    </citation>
    <scope>NUCLEOTIDE SEQUENCE [LARGE SCALE GENOMIC DNA]</scope>
    <source>
        <strain evidence="2 3">NST_G2</strain>
    </source>
</reference>
<accession>A0A183TS50</accession>
<feature type="domain" description="Reverse transcriptase" evidence="1">
    <location>
        <begin position="52"/>
        <end position="182"/>
    </location>
</feature>
<evidence type="ECO:0000259" key="1">
    <source>
        <dbReference type="Pfam" id="PF00078"/>
    </source>
</evidence>
<organism evidence="4">
    <name type="scientific">Schistocephalus solidus</name>
    <name type="common">Tapeworm</name>
    <dbReference type="NCBI Taxonomy" id="70667"/>
    <lineage>
        <taxon>Eukaryota</taxon>
        <taxon>Metazoa</taxon>
        <taxon>Spiralia</taxon>
        <taxon>Lophotrochozoa</taxon>
        <taxon>Platyhelminthes</taxon>
        <taxon>Cestoda</taxon>
        <taxon>Eucestoda</taxon>
        <taxon>Diphyllobothriidea</taxon>
        <taxon>Diphyllobothriidae</taxon>
        <taxon>Schistocephalus</taxon>
    </lineage>
</organism>
<dbReference type="InterPro" id="IPR000477">
    <property type="entry name" value="RT_dom"/>
</dbReference>
<gene>
    <name evidence="2" type="ORF">SSLN_LOCUS19298</name>
</gene>
<protein>
    <submittedName>
        <fullName evidence="4">Reverse transcriptase domain-containing protein</fullName>
    </submittedName>
</protein>
<evidence type="ECO:0000313" key="3">
    <source>
        <dbReference type="Proteomes" id="UP000275846"/>
    </source>
</evidence>
<dbReference type="STRING" id="70667.A0A183TS50"/>
<name>A0A183TS50_SCHSO</name>
<dbReference type="PANTHER" id="PTHR47027:SF26">
    <property type="entry name" value="REVERSE TRANSCRIPTASE DOMAIN-CONTAINING PROTEIN"/>
    <property type="match status" value="1"/>
</dbReference>
<dbReference type="EMBL" id="UYSU01046965">
    <property type="protein sequence ID" value="VDM05684.1"/>
    <property type="molecule type" value="Genomic_DNA"/>
</dbReference>
<evidence type="ECO:0000313" key="2">
    <source>
        <dbReference type="EMBL" id="VDM05684.1"/>
    </source>
</evidence>
<reference evidence="4" key="1">
    <citation type="submission" date="2016-06" db="UniProtKB">
        <authorList>
            <consortium name="WormBaseParasite"/>
        </authorList>
    </citation>
    <scope>IDENTIFICATION</scope>
</reference>
<evidence type="ECO:0000313" key="4">
    <source>
        <dbReference type="WBParaSite" id="SSLN_0002002501-mRNA-1"/>
    </source>
</evidence>
<keyword evidence="3" id="KW-1185">Reference proteome</keyword>